<keyword evidence="1" id="KW-0472">Membrane</keyword>
<evidence type="ECO:0000313" key="3">
    <source>
        <dbReference type="EMBL" id="EJX51878.1"/>
    </source>
</evidence>
<keyword evidence="1" id="KW-0812">Transmembrane</keyword>
<gene>
    <name evidence="3" type="ORF">HMPREF1378_01943</name>
</gene>
<feature type="transmembrane region" description="Helical" evidence="1">
    <location>
        <begin position="121"/>
        <end position="140"/>
    </location>
</feature>
<organism evidence="3 4">
    <name type="scientific">Enterococcus faecium R496</name>
    <dbReference type="NCBI Taxonomy" id="1134836"/>
    <lineage>
        <taxon>Bacteria</taxon>
        <taxon>Bacillati</taxon>
        <taxon>Bacillota</taxon>
        <taxon>Bacilli</taxon>
        <taxon>Lactobacillales</taxon>
        <taxon>Enterococcaceae</taxon>
        <taxon>Enterococcus</taxon>
    </lineage>
</organism>
<feature type="domain" description="Prepilin peptidase A24 N-terminal" evidence="2">
    <location>
        <begin position="6"/>
        <end position="86"/>
    </location>
</feature>
<dbReference type="PANTHER" id="PTHR30487:SF0">
    <property type="entry name" value="PREPILIN LEADER PEPTIDASE_N-METHYLTRANSFERASE-RELATED"/>
    <property type="match status" value="1"/>
</dbReference>
<protein>
    <submittedName>
        <fullName evidence="3">Bacterial peptidase A24 protein</fullName>
    </submittedName>
</protein>
<accession>A0AAV3GTZ8</accession>
<dbReference type="InterPro" id="IPR010627">
    <property type="entry name" value="Prepilin_pept_A24_N"/>
</dbReference>
<proteinExistence type="predicted"/>
<dbReference type="Proteomes" id="UP000006402">
    <property type="component" value="Unassembled WGS sequence"/>
</dbReference>
<comment type="caution">
    <text evidence="3">The sequence shown here is derived from an EMBL/GenBank/DDBJ whole genome shotgun (WGS) entry which is preliminary data.</text>
</comment>
<sequence length="188" mass="22326">MLLYFIIGCCIGSFLCLTAQRIPLGHSIIYPRSHCVKCCRSLSWYELIPILSIIVQRFRCRYCRCRLPFYYLLAEALCGGLFAWFFTFSSARNFSTFIWMLSALLFSLMDLFYFMVHSHTLFCSWAILWIFWLQAGVFQWQSVAVNVYRRRCVPSLWSILSRSWRYSVDAFLEWWLVSRRVASDLVSC</sequence>
<dbReference type="GO" id="GO:0006465">
    <property type="term" value="P:signal peptide processing"/>
    <property type="evidence" value="ECO:0007669"/>
    <property type="project" value="TreeGrafter"/>
</dbReference>
<name>A0AAV3GTZ8_ENTFC</name>
<keyword evidence="1" id="KW-1133">Transmembrane helix</keyword>
<feature type="transmembrane region" description="Helical" evidence="1">
    <location>
        <begin position="70"/>
        <end position="88"/>
    </location>
</feature>
<feature type="transmembrane region" description="Helical" evidence="1">
    <location>
        <begin position="94"/>
        <end position="114"/>
    </location>
</feature>
<dbReference type="PANTHER" id="PTHR30487">
    <property type="entry name" value="TYPE 4 PREPILIN-LIKE PROTEINS LEADER PEPTIDE-PROCESSING ENZYME"/>
    <property type="match status" value="1"/>
</dbReference>
<reference evidence="3 4" key="1">
    <citation type="submission" date="2012-04" db="EMBL/GenBank/DDBJ databases">
        <authorList>
            <person name="Weinstock G."/>
            <person name="Sodergren E."/>
            <person name="Lobos E.A."/>
            <person name="Fulton L."/>
            <person name="Fulton R."/>
            <person name="Courtney L."/>
            <person name="Fronick C."/>
            <person name="O'Laughlin M."/>
            <person name="Godfrey J."/>
            <person name="Wilson R.M."/>
            <person name="Miner T."/>
            <person name="Farmer C."/>
            <person name="Delehaunty K."/>
            <person name="Cordes M."/>
            <person name="Minx P."/>
            <person name="Tomlinson C."/>
            <person name="Chen J."/>
            <person name="Wollam A."/>
            <person name="Pepin K.H."/>
            <person name="Bhonagiri V."/>
            <person name="Zhang X."/>
            <person name="Suruliraj S."/>
            <person name="Warren W."/>
            <person name="Mitreva M."/>
            <person name="Mardis E.R."/>
            <person name="Wilson R.K."/>
        </authorList>
    </citation>
    <scope>NUCLEOTIDE SEQUENCE [LARGE SCALE GENOMIC DNA]</scope>
    <source>
        <strain evidence="3 4">R496</strain>
    </source>
</reference>
<evidence type="ECO:0000256" key="1">
    <source>
        <dbReference type="SAM" id="Phobius"/>
    </source>
</evidence>
<dbReference type="Pfam" id="PF06750">
    <property type="entry name" value="A24_N_bact"/>
    <property type="match status" value="1"/>
</dbReference>
<dbReference type="AlphaFoldDB" id="A0AAV3GTZ8"/>
<evidence type="ECO:0000259" key="2">
    <source>
        <dbReference type="Pfam" id="PF06750"/>
    </source>
</evidence>
<dbReference type="GO" id="GO:0005886">
    <property type="term" value="C:plasma membrane"/>
    <property type="evidence" value="ECO:0007669"/>
    <property type="project" value="TreeGrafter"/>
</dbReference>
<evidence type="ECO:0000313" key="4">
    <source>
        <dbReference type="Proteomes" id="UP000006402"/>
    </source>
</evidence>
<dbReference type="InterPro" id="IPR050882">
    <property type="entry name" value="Prepilin_peptidase/N-MTase"/>
</dbReference>
<dbReference type="EMBL" id="AMAH01000139">
    <property type="protein sequence ID" value="EJX51878.1"/>
    <property type="molecule type" value="Genomic_DNA"/>
</dbReference>
<dbReference type="GO" id="GO:0004190">
    <property type="term" value="F:aspartic-type endopeptidase activity"/>
    <property type="evidence" value="ECO:0007669"/>
    <property type="project" value="TreeGrafter"/>
</dbReference>